<feature type="region of interest" description="Disordered" evidence="1">
    <location>
        <begin position="1"/>
        <end position="20"/>
    </location>
</feature>
<evidence type="ECO:0000313" key="2">
    <source>
        <dbReference type="EMBL" id="OWM86015.1"/>
    </source>
</evidence>
<organism evidence="2 3">
    <name type="scientific">Punica granatum</name>
    <name type="common">Pomegranate</name>
    <dbReference type="NCBI Taxonomy" id="22663"/>
    <lineage>
        <taxon>Eukaryota</taxon>
        <taxon>Viridiplantae</taxon>
        <taxon>Streptophyta</taxon>
        <taxon>Embryophyta</taxon>
        <taxon>Tracheophyta</taxon>
        <taxon>Spermatophyta</taxon>
        <taxon>Magnoliopsida</taxon>
        <taxon>eudicotyledons</taxon>
        <taxon>Gunneridae</taxon>
        <taxon>Pentapetalae</taxon>
        <taxon>rosids</taxon>
        <taxon>malvids</taxon>
        <taxon>Myrtales</taxon>
        <taxon>Lythraceae</taxon>
        <taxon>Punica</taxon>
    </lineage>
</organism>
<proteinExistence type="predicted"/>
<name>A0A218XL82_PUNGR</name>
<sequence>MQMVKSGLTRRGLTPVQKGKVGIDPKGLQYARGAYRMNCMVQRRLPSGLAGCTSAYSAGL</sequence>
<evidence type="ECO:0000256" key="1">
    <source>
        <dbReference type="SAM" id="MobiDB-lite"/>
    </source>
</evidence>
<dbReference type="Proteomes" id="UP000197138">
    <property type="component" value="Unassembled WGS sequence"/>
</dbReference>
<reference evidence="3" key="1">
    <citation type="journal article" date="2017" name="Plant J.">
        <title>The pomegranate (Punica granatum L.) genome and the genomics of punicalagin biosynthesis.</title>
        <authorList>
            <person name="Qin G."/>
            <person name="Xu C."/>
            <person name="Ming R."/>
            <person name="Tang H."/>
            <person name="Guyot R."/>
            <person name="Kramer E.M."/>
            <person name="Hu Y."/>
            <person name="Yi X."/>
            <person name="Qi Y."/>
            <person name="Xu X."/>
            <person name="Gao Z."/>
            <person name="Pan H."/>
            <person name="Jian J."/>
            <person name="Tian Y."/>
            <person name="Yue Z."/>
            <person name="Xu Y."/>
        </authorList>
    </citation>
    <scope>NUCLEOTIDE SEQUENCE [LARGE SCALE GENOMIC DNA]</scope>
    <source>
        <strain evidence="3">cv. Dabenzi</strain>
    </source>
</reference>
<protein>
    <submittedName>
        <fullName evidence="2">Uncharacterized protein</fullName>
    </submittedName>
</protein>
<dbReference type="EMBL" id="MTKT01001099">
    <property type="protein sequence ID" value="OWM86015.1"/>
    <property type="molecule type" value="Genomic_DNA"/>
</dbReference>
<accession>A0A218XL82</accession>
<comment type="caution">
    <text evidence="2">The sequence shown here is derived from an EMBL/GenBank/DDBJ whole genome shotgun (WGS) entry which is preliminary data.</text>
</comment>
<dbReference type="AlphaFoldDB" id="A0A218XL82"/>
<evidence type="ECO:0000313" key="3">
    <source>
        <dbReference type="Proteomes" id="UP000197138"/>
    </source>
</evidence>
<gene>
    <name evidence="2" type="ORF">CDL15_Pgr011892</name>
</gene>